<protein>
    <submittedName>
        <fullName evidence="10">YhgE/Pip N-terminal domain</fullName>
    </submittedName>
</protein>
<evidence type="ECO:0000313" key="11">
    <source>
        <dbReference type="Proteomes" id="UP000255082"/>
    </source>
</evidence>
<dbReference type="PANTHER" id="PTHR43077:SF8">
    <property type="entry name" value="DOXORUBICIN RESISTANCE ABC TRANSPORTER PERMEASE PROTEIN DRRB"/>
    <property type="match status" value="1"/>
</dbReference>
<dbReference type="AlphaFoldDB" id="A0A378WZ85"/>
<feature type="transmembrane region" description="Helical" evidence="8">
    <location>
        <begin position="276"/>
        <end position="304"/>
    </location>
</feature>
<evidence type="ECO:0000256" key="8">
    <source>
        <dbReference type="SAM" id="Phobius"/>
    </source>
</evidence>
<feature type="transmembrane region" description="Helical" evidence="8">
    <location>
        <begin position="340"/>
        <end position="360"/>
    </location>
</feature>
<accession>A0A378WZ85</accession>
<comment type="subcellular location">
    <subcellularLocation>
        <location evidence="1">Cell membrane</location>
        <topology evidence="1">Multi-pass membrane protein</topology>
    </subcellularLocation>
</comment>
<dbReference type="Pfam" id="PF12051">
    <property type="entry name" value="DUF3533"/>
    <property type="match status" value="1"/>
</dbReference>
<comment type="similarity">
    <text evidence="2">Belongs to the ABC-2 integral membrane protein family.</text>
</comment>
<feature type="region of interest" description="Disordered" evidence="7">
    <location>
        <begin position="435"/>
        <end position="467"/>
    </location>
</feature>
<organism evidence="10 11">
    <name type="scientific">Nocardia africana</name>
    <dbReference type="NCBI Taxonomy" id="134964"/>
    <lineage>
        <taxon>Bacteria</taxon>
        <taxon>Bacillati</taxon>
        <taxon>Actinomycetota</taxon>
        <taxon>Actinomycetes</taxon>
        <taxon>Mycobacteriales</taxon>
        <taxon>Nocardiaceae</taxon>
        <taxon>Nocardia</taxon>
    </lineage>
</organism>
<name>A0A378WZ85_9NOCA</name>
<evidence type="ECO:0000256" key="3">
    <source>
        <dbReference type="ARBA" id="ARBA00022475"/>
    </source>
</evidence>
<evidence type="ECO:0000256" key="5">
    <source>
        <dbReference type="ARBA" id="ARBA00022989"/>
    </source>
</evidence>
<evidence type="ECO:0000256" key="7">
    <source>
        <dbReference type="SAM" id="MobiDB-lite"/>
    </source>
</evidence>
<dbReference type="Proteomes" id="UP000255082">
    <property type="component" value="Unassembled WGS sequence"/>
</dbReference>
<feature type="transmembrane region" description="Helical" evidence="8">
    <location>
        <begin position="310"/>
        <end position="333"/>
    </location>
</feature>
<dbReference type="GO" id="GO:0005886">
    <property type="term" value="C:plasma membrane"/>
    <property type="evidence" value="ECO:0007669"/>
    <property type="project" value="UniProtKB-SubCell"/>
</dbReference>
<dbReference type="InterPro" id="IPR022703">
    <property type="entry name" value="DUF3533"/>
</dbReference>
<evidence type="ECO:0000256" key="6">
    <source>
        <dbReference type="ARBA" id="ARBA00023136"/>
    </source>
</evidence>
<dbReference type="Gene3D" id="3.40.1710.10">
    <property type="entry name" value="abc type-2 transporter like domain"/>
    <property type="match status" value="1"/>
</dbReference>
<feature type="transmembrane region" description="Helical" evidence="8">
    <location>
        <begin position="21"/>
        <end position="43"/>
    </location>
</feature>
<evidence type="ECO:0000256" key="4">
    <source>
        <dbReference type="ARBA" id="ARBA00022692"/>
    </source>
</evidence>
<proteinExistence type="inferred from homology"/>
<dbReference type="OrthoDB" id="4571363at2"/>
<dbReference type="PANTHER" id="PTHR43077">
    <property type="entry name" value="TRANSPORT PERMEASE YVFS-RELATED"/>
    <property type="match status" value="1"/>
</dbReference>
<feature type="transmembrane region" description="Helical" evidence="8">
    <location>
        <begin position="225"/>
        <end position="255"/>
    </location>
</feature>
<dbReference type="InterPro" id="IPR051328">
    <property type="entry name" value="T7SS_ABC-Transporter"/>
</dbReference>
<keyword evidence="5 8" id="KW-1133">Transmembrane helix</keyword>
<feature type="transmembrane region" description="Helical" evidence="8">
    <location>
        <begin position="400"/>
        <end position="422"/>
    </location>
</feature>
<evidence type="ECO:0000256" key="1">
    <source>
        <dbReference type="ARBA" id="ARBA00004651"/>
    </source>
</evidence>
<evidence type="ECO:0000256" key="2">
    <source>
        <dbReference type="ARBA" id="ARBA00007783"/>
    </source>
</evidence>
<keyword evidence="3" id="KW-1003">Cell membrane</keyword>
<evidence type="ECO:0000313" key="10">
    <source>
        <dbReference type="EMBL" id="SUA45714.1"/>
    </source>
</evidence>
<keyword evidence="6 8" id="KW-0472">Membrane</keyword>
<keyword evidence="4 8" id="KW-0812">Transmembrane</keyword>
<sequence length="467" mass="48711">MSEPVHAIRASARRLLRSKSLWLPSALILGLLSFILSLLYLGANNDPVGSMKDLPIALVNDDQGTQVAGRQINLGGQITPQITGNPDLKDKVAWKQVDRHTAADLLAKDKVFGALVIPEDFSASVAALAGPAHAEPHPPTMTVLTNPAAGSFGSSMAAEINRKVVANTSVQVGQQLAQVLSQQAAIAEHPTAPGAAAQLMIADPVKATVEEGHPLGHHSGLGLSAFFYTLVLVLGGMLGANVIHAQVDTALGYLANDKGPFRTVKPVQHISRVRHFAVGSVLMLILSMLTSALAMAAAVGIIGIDASHLPMLWIFGTCATASMGITALALLAAFGTPGPIVSMLVLIGLAIPSAGATIPLQALPDFYRFLADFEPFRQVVDGVRSILYFDAQTDAGLGRAWTMVGIGFASSLLLGAAVTHLYDLKGLHRTAPPRTGITTCSGADERVKGPTPASHGIGPLLDSDRHV</sequence>
<feature type="domain" description="DUF3533" evidence="9">
    <location>
        <begin position="27"/>
        <end position="404"/>
    </location>
</feature>
<reference evidence="10 11" key="1">
    <citation type="submission" date="2018-06" db="EMBL/GenBank/DDBJ databases">
        <authorList>
            <consortium name="Pathogen Informatics"/>
            <person name="Doyle S."/>
        </authorList>
    </citation>
    <scope>NUCLEOTIDE SEQUENCE [LARGE SCALE GENOMIC DNA]</scope>
    <source>
        <strain evidence="10 11">NCTC13184</strain>
    </source>
</reference>
<gene>
    <name evidence="10" type="ORF">NCTC13184_04238</name>
</gene>
<dbReference type="RefSeq" id="WP_063917456.1">
    <property type="nucleotide sequence ID" value="NZ_JAJFOE010000001.1"/>
</dbReference>
<dbReference type="EMBL" id="UGRU01000001">
    <property type="protein sequence ID" value="SUA45714.1"/>
    <property type="molecule type" value="Genomic_DNA"/>
</dbReference>
<evidence type="ECO:0000259" key="9">
    <source>
        <dbReference type="Pfam" id="PF12051"/>
    </source>
</evidence>